<dbReference type="EMBL" id="CP071793">
    <property type="protein sequence ID" value="QTD48492.1"/>
    <property type="molecule type" value="Genomic_DNA"/>
</dbReference>
<gene>
    <name evidence="1" type="ORF">J3U87_23175</name>
</gene>
<name>A0A8A4TH43_SULCO</name>
<evidence type="ECO:0000313" key="1">
    <source>
        <dbReference type="EMBL" id="QTD48492.1"/>
    </source>
</evidence>
<dbReference type="RefSeq" id="WP_237378146.1">
    <property type="nucleotide sequence ID" value="NZ_CP071793.1"/>
</dbReference>
<protein>
    <submittedName>
        <fullName evidence="1">Uncharacterized protein</fullName>
    </submittedName>
</protein>
<keyword evidence="2" id="KW-1185">Reference proteome</keyword>
<dbReference type="AlphaFoldDB" id="A0A8A4TH43"/>
<organism evidence="1 2">
    <name type="scientific">Sulfidibacter corallicola</name>
    <dbReference type="NCBI Taxonomy" id="2818388"/>
    <lineage>
        <taxon>Bacteria</taxon>
        <taxon>Pseudomonadati</taxon>
        <taxon>Acidobacteriota</taxon>
        <taxon>Holophagae</taxon>
        <taxon>Acanthopleuribacterales</taxon>
        <taxon>Acanthopleuribacteraceae</taxon>
        <taxon>Sulfidibacter</taxon>
    </lineage>
</organism>
<evidence type="ECO:0000313" key="2">
    <source>
        <dbReference type="Proteomes" id="UP000663929"/>
    </source>
</evidence>
<reference evidence="1" key="1">
    <citation type="submission" date="2021-03" db="EMBL/GenBank/DDBJ databases">
        <title>Acanthopleuribacteraceae sp. M133.</title>
        <authorList>
            <person name="Wang G."/>
        </authorList>
    </citation>
    <scope>NUCLEOTIDE SEQUENCE</scope>
    <source>
        <strain evidence="1">M133</strain>
    </source>
</reference>
<dbReference type="KEGG" id="scor:J3U87_23175"/>
<accession>A0A8A4TH43</accession>
<dbReference type="Proteomes" id="UP000663929">
    <property type="component" value="Chromosome"/>
</dbReference>
<sequence>MKFLCVECDEPMKFDQFGGMDDDGSLAVTFRCPSCEWGVTMLTNPQETQMVRSLGVQIGSERTAPAPMAMLRQFMPFDALDGVDGEASPVEASASGASKCPFAKMIKDMDT</sequence>
<proteinExistence type="predicted"/>